<evidence type="ECO:0000313" key="3">
    <source>
        <dbReference type="Proteomes" id="UP001595748"/>
    </source>
</evidence>
<dbReference type="Gene3D" id="3.40.630.30">
    <property type="match status" value="1"/>
</dbReference>
<evidence type="ECO:0000313" key="2">
    <source>
        <dbReference type="EMBL" id="MFC3862962.1"/>
    </source>
</evidence>
<dbReference type="Pfam" id="PF00583">
    <property type="entry name" value="Acetyltransf_1"/>
    <property type="match status" value="1"/>
</dbReference>
<feature type="domain" description="N-acetyltransferase" evidence="1">
    <location>
        <begin position="1"/>
        <end position="140"/>
    </location>
</feature>
<dbReference type="InterPro" id="IPR016181">
    <property type="entry name" value="Acyl_CoA_acyltransferase"/>
</dbReference>
<keyword evidence="3" id="KW-1185">Reference proteome</keyword>
<dbReference type="InterPro" id="IPR000182">
    <property type="entry name" value="GNAT_dom"/>
</dbReference>
<gene>
    <name evidence="2" type="ORF">ACFOPQ_19550</name>
</gene>
<keyword evidence="2" id="KW-0808">Transferase</keyword>
<dbReference type="RefSeq" id="WP_380080899.1">
    <property type="nucleotide sequence ID" value="NZ_JBHRZF010000219.1"/>
</dbReference>
<dbReference type="GO" id="GO:0016746">
    <property type="term" value="F:acyltransferase activity"/>
    <property type="evidence" value="ECO:0007669"/>
    <property type="project" value="UniProtKB-KW"/>
</dbReference>
<sequence>MQLAPGQENWTHHPAETLPEIEGNSLRQAVTVLVNSSPVGVFILGTDERVEWYAGHPDPQAMTLNALCLDQSCQGRGVGTQVMNALPTYVAMNYPQVKRVLLCVHQTNEAAIHVYKKTGWTVLRERQGKRGMLWVMERKL</sequence>
<accession>A0ABV8AEN4</accession>
<evidence type="ECO:0000259" key="1">
    <source>
        <dbReference type="PROSITE" id="PS51186"/>
    </source>
</evidence>
<comment type="caution">
    <text evidence="2">The sequence shown here is derived from an EMBL/GenBank/DDBJ whole genome shotgun (WGS) entry which is preliminary data.</text>
</comment>
<dbReference type="PROSITE" id="PS51186">
    <property type="entry name" value="GNAT"/>
    <property type="match status" value="1"/>
</dbReference>
<organism evidence="2 3">
    <name type="scientific">Deinococcus antarcticus</name>
    <dbReference type="NCBI Taxonomy" id="1298767"/>
    <lineage>
        <taxon>Bacteria</taxon>
        <taxon>Thermotogati</taxon>
        <taxon>Deinococcota</taxon>
        <taxon>Deinococci</taxon>
        <taxon>Deinococcales</taxon>
        <taxon>Deinococcaceae</taxon>
        <taxon>Deinococcus</taxon>
    </lineage>
</organism>
<proteinExistence type="predicted"/>
<reference evidence="3" key="1">
    <citation type="journal article" date="2019" name="Int. J. Syst. Evol. Microbiol.">
        <title>The Global Catalogue of Microorganisms (GCM) 10K type strain sequencing project: providing services to taxonomists for standard genome sequencing and annotation.</title>
        <authorList>
            <consortium name="The Broad Institute Genomics Platform"/>
            <consortium name="The Broad Institute Genome Sequencing Center for Infectious Disease"/>
            <person name="Wu L."/>
            <person name="Ma J."/>
        </authorList>
    </citation>
    <scope>NUCLEOTIDE SEQUENCE [LARGE SCALE GENOMIC DNA]</scope>
    <source>
        <strain evidence="3">CCTCC AB 2013263</strain>
    </source>
</reference>
<keyword evidence="2" id="KW-0012">Acyltransferase</keyword>
<dbReference type="SUPFAM" id="SSF55729">
    <property type="entry name" value="Acyl-CoA N-acyltransferases (Nat)"/>
    <property type="match status" value="1"/>
</dbReference>
<dbReference type="Proteomes" id="UP001595748">
    <property type="component" value="Unassembled WGS sequence"/>
</dbReference>
<protein>
    <submittedName>
        <fullName evidence="2">GNAT family N-acetyltransferase</fullName>
        <ecNumber evidence="2">2.3.1.-</ecNumber>
    </submittedName>
</protein>
<dbReference type="EMBL" id="JBHRZF010000219">
    <property type="protein sequence ID" value="MFC3862962.1"/>
    <property type="molecule type" value="Genomic_DNA"/>
</dbReference>
<dbReference type="EC" id="2.3.1.-" evidence="2"/>
<name>A0ABV8AEN4_9DEIO</name>